<evidence type="ECO:0000313" key="3">
    <source>
        <dbReference type="Proteomes" id="UP000007813"/>
    </source>
</evidence>
<dbReference type="Proteomes" id="UP000007813">
    <property type="component" value="Unassembled WGS sequence"/>
</dbReference>
<feature type="compositionally biased region" description="Basic and acidic residues" evidence="1">
    <location>
        <begin position="10"/>
        <end position="20"/>
    </location>
</feature>
<comment type="caution">
    <text evidence="2">The sequence shown here is derived from an EMBL/GenBank/DDBJ whole genome shotgun (WGS) entry which is preliminary data.</text>
</comment>
<sequence>MEPPVRRRLQRLEHTDDRAHHAFPLATTSPSRRPIAARDQPSIFSLNRIG</sequence>
<reference evidence="2 3" key="1">
    <citation type="journal article" date="2012" name="J. Bacteriol.">
        <title>Draft Genome Sequence of the Extremely Halophilic Archaeon Halogranum salarium B-1T.</title>
        <authorList>
            <person name="Kim K.K."/>
            <person name="Lee K.C."/>
            <person name="Lee J.S."/>
        </authorList>
    </citation>
    <scope>NUCLEOTIDE SEQUENCE [LARGE SCALE GENOMIC DNA]</scope>
    <source>
        <strain evidence="2 3">B-1</strain>
    </source>
</reference>
<accession>J2ZWX3</accession>
<dbReference type="AlphaFoldDB" id="J2ZWX3"/>
<evidence type="ECO:0000256" key="1">
    <source>
        <dbReference type="SAM" id="MobiDB-lite"/>
    </source>
</evidence>
<dbReference type="EMBL" id="ALJD01000013">
    <property type="protein sequence ID" value="EJN57528.1"/>
    <property type="molecule type" value="Genomic_DNA"/>
</dbReference>
<gene>
    <name evidence="2" type="ORF">HSB1_42160</name>
</gene>
<name>J2ZWX3_9EURY</name>
<protein>
    <submittedName>
        <fullName evidence="2">Uncharacterized protein</fullName>
    </submittedName>
</protein>
<feature type="region of interest" description="Disordered" evidence="1">
    <location>
        <begin position="1"/>
        <end position="39"/>
    </location>
</feature>
<evidence type="ECO:0000313" key="2">
    <source>
        <dbReference type="EMBL" id="EJN57528.1"/>
    </source>
</evidence>
<organism evidence="2 3">
    <name type="scientific">Halogranum salarium B-1</name>
    <dbReference type="NCBI Taxonomy" id="1210908"/>
    <lineage>
        <taxon>Archaea</taxon>
        <taxon>Methanobacteriati</taxon>
        <taxon>Methanobacteriota</taxon>
        <taxon>Stenosarchaea group</taxon>
        <taxon>Halobacteria</taxon>
        <taxon>Halobacteriales</taxon>
        <taxon>Haloferacaceae</taxon>
    </lineage>
</organism>
<proteinExistence type="predicted"/>